<dbReference type="PANTHER" id="PTHR12760">
    <property type="entry name" value="TETRATRICOPEPTIDE REPEAT PROTEIN"/>
    <property type="match status" value="1"/>
</dbReference>
<evidence type="ECO:0000256" key="1">
    <source>
        <dbReference type="ARBA" id="ARBA00022803"/>
    </source>
</evidence>
<comment type="similarity">
    <text evidence="2">Belongs to the EMC2 family.</text>
</comment>
<keyword evidence="2" id="KW-0472">Membrane</keyword>
<gene>
    <name evidence="3" type="ORF">PBRASI_LOCUS10322</name>
</gene>
<sequence>MHSYSTAVSTLHELRKSGERKPDLVVSLGQALVDGGLTGKLGDEVWSVYEQIFIAALDVGRDDLAK</sequence>
<reference evidence="3" key="1">
    <citation type="submission" date="2021-06" db="EMBL/GenBank/DDBJ databases">
        <authorList>
            <person name="Kallberg Y."/>
            <person name="Tangrot J."/>
            <person name="Rosling A."/>
        </authorList>
    </citation>
    <scope>NUCLEOTIDE SEQUENCE</scope>
    <source>
        <strain evidence="3">BR232B</strain>
    </source>
</reference>
<organism evidence="3 4">
    <name type="scientific">Paraglomus brasilianum</name>
    <dbReference type="NCBI Taxonomy" id="144538"/>
    <lineage>
        <taxon>Eukaryota</taxon>
        <taxon>Fungi</taxon>
        <taxon>Fungi incertae sedis</taxon>
        <taxon>Mucoromycota</taxon>
        <taxon>Glomeromycotina</taxon>
        <taxon>Glomeromycetes</taxon>
        <taxon>Paraglomerales</taxon>
        <taxon>Paraglomeraceae</taxon>
        <taxon>Paraglomus</taxon>
    </lineage>
</organism>
<comment type="subcellular location">
    <subcellularLocation>
        <location evidence="2">Endoplasmic reticulum membrane</location>
        <topology evidence="2">Peripheral membrane protein</topology>
        <orientation evidence="2">Cytoplasmic side</orientation>
    </subcellularLocation>
</comment>
<name>A0A9N9DSV1_9GLOM</name>
<evidence type="ECO:0000256" key="2">
    <source>
        <dbReference type="RuleBase" id="RU367091"/>
    </source>
</evidence>
<dbReference type="OrthoDB" id="124397at2759"/>
<dbReference type="AlphaFoldDB" id="A0A9N9DSV1"/>
<feature type="non-terminal residue" evidence="3">
    <location>
        <position position="1"/>
    </location>
</feature>
<comment type="subunit">
    <text evidence="2">Component of the ER membrane protein complex (EMC).</text>
</comment>
<accession>A0A9N9DSV1</accession>
<keyword evidence="4" id="KW-1185">Reference proteome</keyword>
<dbReference type="InterPro" id="IPR039856">
    <property type="entry name" value="EMC2-like"/>
</dbReference>
<comment type="function">
    <text evidence="2">Part of the endoplasmic reticulum membrane protein complex (EMC) that enables the energy-independent insertion into endoplasmic reticulum membranes of newly synthesized membrane proteins.</text>
</comment>
<proteinExistence type="inferred from homology"/>
<comment type="caution">
    <text evidence="3">The sequence shown here is derived from an EMBL/GenBank/DDBJ whole genome shotgun (WGS) entry which is preliminary data.</text>
</comment>
<dbReference type="Proteomes" id="UP000789739">
    <property type="component" value="Unassembled WGS sequence"/>
</dbReference>
<keyword evidence="1" id="KW-0802">TPR repeat</keyword>
<dbReference type="GO" id="GO:0072546">
    <property type="term" value="C:EMC complex"/>
    <property type="evidence" value="ECO:0007669"/>
    <property type="project" value="UniProtKB-UniRule"/>
</dbReference>
<protein>
    <recommendedName>
        <fullName evidence="2">ER membrane protein complex subunit 2</fullName>
    </recommendedName>
</protein>
<evidence type="ECO:0000313" key="4">
    <source>
        <dbReference type="Proteomes" id="UP000789739"/>
    </source>
</evidence>
<evidence type="ECO:0000313" key="3">
    <source>
        <dbReference type="EMBL" id="CAG8652186.1"/>
    </source>
</evidence>
<dbReference type="EMBL" id="CAJVPI010002967">
    <property type="protein sequence ID" value="CAG8652186.1"/>
    <property type="molecule type" value="Genomic_DNA"/>
</dbReference>
<keyword evidence="2" id="KW-0256">Endoplasmic reticulum</keyword>